<gene>
    <name evidence="10" type="ORF">V5799_024871</name>
</gene>
<keyword evidence="5" id="KW-0677">Repeat</keyword>
<dbReference type="InterPro" id="IPR051226">
    <property type="entry name" value="PP1_Regulatory_Subunit"/>
</dbReference>
<keyword evidence="7" id="KW-0472">Membrane</keyword>
<dbReference type="SUPFAM" id="SSF48403">
    <property type="entry name" value="Ankyrin repeat"/>
    <property type="match status" value="1"/>
</dbReference>
<evidence type="ECO:0000256" key="9">
    <source>
        <dbReference type="PROSITE-ProRule" id="PRU00023"/>
    </source>
</evidence>
<evidence type="ECO:0000256" key="4">
    <source>
        <dbReference type="ARBA" id="ARBA00022537"/>
    </source>
</evidence>
<comment type="subcellular location">
    <subcellularLocation>
        <location evidence="1">Target cell membrane</location>
    </subcellularLocation>
</comment>
<dbReference type="InterPro" id="IPR036770">
    <property type="entry name" value="Ankyrin_rpt-contain_sf"/>
</dbReference>
<keyword evidence="11" id="KW-1185">Reference proteome</keyword>
<dbReference type="PROSITE" id="PS50088">
    <property type="entry name" value="ANK_REPEAT"/>
    <property type="match status" value="1"/>
</dbReference>
<evidence type="ECO:0000256" key="1">
    <source>
        <dbReference type="ARBA" id="ARBA00004175"/>
    </source>
</evidence>
<keyword evidence="6" id="KW-0528">Neurotoxin</keyword>
<evidence type="ECO:0000313" key="11">
    <source>
        <dbReference type="Proteomes" id="UP001321473"/>
    </source>
</evidence>
<dbReference type="SMART" id="SM00248">
    <property type="entry name" value="ANK"/>
    <property type="match status" value="2"/>
</dbReference>
<evidence type="ECO:0000256" key="8">
    <source>
        <dbReference type="ARBA" id="ARBA00038386"/>
    </source>
</evidence>
<dbReference type="GO" id="GO:0004857">
    <property type="term" value="F:enzyme inhibitor activity"/>
    <property type="evidence" value="ECO:0007669"/>
    <property type="project" value="TreeGrafter"/>
</dbReference>
<sequence>MLNNRVPDKVHPKTAATSLNVAAAKYYLKVMIVLIKAGVDLNAQDVDRLTPLHEATHWGQKACCRILCDNLANMALSSYAGQTYSNLADPEVLPP</sequence>
<keyword evidence="2" id="KW-0217">Developmental protein</keyword>
<protein>
    <submittedName>
        <fullName evidence="10">Uncharacterized protein</fullName>
    </submittedName>
</protein>
<dbReference type="Pfam" id="PF12796">
    <property type="entry name" value="Ank_2"/>
    <property type="match status" value="1"/>
</dbReference>
<proteinExistence type="inferred from homology"/>
<evidence type="ECO:0000256" key="5">
    <source>
        <dbReference type="ARBA" id="ARBA00022737"/>
    </source>
</evidence>
<accession>A0AAQ4EAU5</accession>
<keyword evidence="7" id="KW-1053">Target membrane</keyword>
<comment type="similarity">
    <text evidence="8">Belongs to the NRARP family.</text>
</comment>
<dbReference type="Gene3D" id="1.25.40.20">
    <property type="entry name" value="Ankyrin repeat-containing domain"/>
    <property type="match status" value="1"/>
</dbReference>
<keyword evidence="6" id="KW-0638">Presynaptic neurotoxin</keyword>
<dbReference type="EMBL" id="JARKHS020019164">
    <property type="protein sequence ID" value="KAK8771885.1"/>
    <property type="molecule type" value="Genomic_DNA"/>
</dbReference>
<name>A0AAQ4EAU5_AMBAM</name>
<dbReference type="AlphaFoldDB" id="A0AAQ4EAU5"/>
<evidence type="ECO:0000256" key="3">
    <source>
        <dbReference type="ARBA" id="ARBA00022483"/>
    </source>
</evidence>
<dbReference type="Proteomes" id="UP001321473">
    <property type="component" value="Unassembled WGS sequence"/>
</dbReference>
<evidence type="ECO:0000256" key="2">
    <source>
        <dbReference type="ARBA" id="ARBA00022473"/>
    </source>
</evidence>
<feature type="repeat" description="ANK" evidence="9">
    <location>
        <begin position="14"/>
        <end position="46"/>
    </location>
</feature>
<dbReference type="PANTHER" id="PTHR24179:SF21">
    <property type="entry name" value="MYOSIN BINDING SUBUNIT, ISOFORM O"/>
    <property type="match status" value="1"/>
</dbReference>
<dbReference type="GO" id="GO:0005737">
    <property type="term" value="C:cytoplasm"/>
    <property type="evidence" value="ECO:0007669"/>
    <property type="project" value="TreeGrafter"/>
</dbReference>
<evidence type="ECO:0000313" key="10">
    <source>
        <dbReference type="EMBL" id="KAK8771885.1"/>
    </source>
</evidence>
<dbReference type="GO" id="GO:0019208">
    <property type="term" value="F:phosphatase regulator activity"/>
    <property type="evidence" value="ECO:0007669"/>
    <property type="project" value="TreeGrafter"/>
</dbReference>
<dbReference type="PANTHER" id="PTHR24179">
    <property type="entry name" value="PROTEIN PHOSPHATASE 1 REGULATORY SUBUNIT 12"/>
    <property type="match status" value="1"/>
</dbReference>
<keyword evidence="4" id="KW-1052">Target cell membrane</keyword>
<dbReference type="GO" id="GO:0044218">
    <property type="term" value="C:other organism cell membrane"/>
    <property type="evidence" value="ECO:0007669"/>
    <property type="project" value="UniProtKB-KW"/>
</dbReference>
<evidence type="ECO:0000256" key="6">
    <source>
        <dbReference type="ARBA" id="ARBA00023028"/>
    </source>
</evidence>
<evidence type="ECO:0000256" key="7">
    <source>
        <dbReference type="ARBA" id="ARBA00023298"/>
    </source>
</evidence>
<reference evidence="10 11" key="1">
    <citation type="journal article" date="2023" name="Arcadia Sci">
        <title>De novo assembly of a long-read Amblyomma americanum tick genome.</title>
        <authorList>
            <person name="Chou S."/>
            <person name="Poskanzer K.E."/>
            <person name="Rollins M."/>
            <person name="Thuy-Boun P.S."/>
        </authorList>
    </citation>
    <scope>NUCLEOTIDE SEQUENCE [LARGE SCALE GENOMIC DNA]</scope>
    <source>
        <strain evidence="10">F_SG_1</strain>
        <tissue evidence="10">Salivary glands</tissue>
    </source>
</reference>
<keyword evidence="3" id="KW-0268">Exocytosis</keyword>
<keyword evidence="6" id="KW-0800">Toxin</keyword>
<dbReference type="GO" id="GO:0044231">
    <property type="term" value="C:host cell presynaptic membrane"/>
    <property type="evidence" value="ECO:0007669"/>
    <property type="project" value="UniProtKB-KW"/>
</dbReference>
<keyword evidence="9" id="KW-0040">ANK repeat</keyword>
<organism evidence="10 11">
    <name type="scientific">Amblyomma americanum</name>
    <name type="common">Lone star tick</name>
    <dbReference type="NCBI Taxonomy" id="6943"/>
    <lineage>
        <taxon>Eukaryota</taxon>
        <taxon>Metazoa</taxon>
        <taxon>Ecdysozoa</taxon>
        <taxon>Arthropoda</taxon>
        <taxon>Chelicerata</taxon>
        <taxon>Arachnida</taxon>
        <taxon>Acari</taxon>
        <taxon>Parasitiformes</taxon>
        <taxon>Ixodida</taxon>
        <taxon>Ixodoidea</taxon>
        <taxon>Ixodidae</taxon>
        <taxon>Amblyomminae</taxon>
        <taxon>Amblyomma</taxon>
    </lineage>
</organism>
<comment type="caution">
    <text evidence="10">The sequence shown here is derived from an EMBL/GenBank/DDBJ whole genome shotgun (WGS) entry which is preliminary data.</text>
</comment>
<dbReference type="GO" id="GO:0006887">
    <property type="term" value="P:exocytosis"/>
    <property type="evidence" value="ECO:0007669"/>
    <property type="project" value="UniProtKB-KW"/>
</dbReference>
<dbReference type="InterPro" id="IPR002110">
    <property type="entry name" value="Ankyrin_rpt"/>
</dbReference>